<accession>A0A397IQS3</accession>
<proteinExistence type="predicted"/>
<organism evidence="1 2">
    <name type="scientific">Diversispora epigaea</name>
    <dbReference type="NCBI Taxonomy" id="1348612"/>
    <lineage>
        <taxon>Eukaryota</taxon>
        <taxon>Fungi</taxon>
        <taxon>Fungi incertae sedis</taxon>
        <taxon>Mucoromycota</taxon>
        <taxon>Glomeromycotina</taxon>
        <taxon>Glomeromycetes</taxon>
        <taxon>Diversisporales</taxon>
        <taxon>Diversisporaceae</taxon>
        <taxon>Diversispora</taxon>
    </lineage>
</organism>
<protein>
    <recommendedName>
        <fullName evidence="3">BTB domain-containing protein</fullName>
    </recommendedName>
</protein>
<reference evidence="1 2" key="1">
    <citation type="submission" date="2018-08" db="EMBL/GenBank/DDBJ databases">
        <title>Genome and evolution of the arbuscular mycorrhizal fungus Diversispora epigaea (formerly Glomus versiforme) and its bacterial endosymbionts.</title>
        <authorList>
            <person name="Sun X."/>
            <person name="Fei Z."/>
            <person name="Harrison M."/>
        </authorList>
    </citation>
    <scope>NUCLEOTIDE SEQUENCE [LARGE SCALE GENOMIC DNA]</scope>
    <source>
        <strain evidence="1 2">IT104</strain>
    </source>
</reference>
<sequence>MSVTLRKELDTITQMRIIYIYGGIVNLENIETIIFNLMLAANEFKLEELTKRLETILIEDKAS</sequence>
<name>A0A397IQS3_9GLOM</name>
<evidence type="ECO:0000313" key="2">
    <source>
        <dbReference type="Proteomes" id="UP000266861"/>
    </source>
</evidence>
<keyword evidence="2" id="KW-1185">Reference proteome</keyword>
<dbReference type="Proteomes" id="UP000266861">
    <property type="component" value="Unassembled WGS sequence"/>
</dbReference>
<dbReference type="AlphaFoldDB" id="A0A397IQS3"/>
<evidence type="ECO:0000313" key="1">
    <source>
        <dbReference type="EMBL" id="RHZ78321.1"/>
    </source>
</evidence>
<evidence type="ECO:0008006" key="3">
    <source>
        <dbReference type="Google" id="ProtNLM"/>
    </source>
</evidence>
<gene>
    <name evidence="1" type="ORF">Glove_166g223</name>
</gene>
<dbReference type="EMBL" id="PQFF01000156">
    <property type="protein sequence ID" value="RHZ78321.1"/>
    <property type="molecule type" value="Genomic_DNA"/>
</dbReference>
<comment type="caution">
    <text evidence="1">The sequence shown here is derived from an EMBL/GenBank/DDBJ whole genome shotgun (WGS) entry which is preliminary data.</text>
</comment>